<evidence type="ECO:0000313" key="2">
    <source>
        <dbReference type="EMBL" id="CAL6039511.1"/>
    </source>
</evidence>
<organism evidence="1">
    <name type="scientific">Hexamita inflata</name>
    <dbReference type="NCBI Taxonomy" id="28002"/>
    <lineage>
        <taxon>Eukaryota</taxon>
        <taxon>Metamonada</taxon>
        <taxon>Diplomonadida</taxon>
        <taxon>Hexamitidae</taxon>
        <taxon>Hexamitinae</taxon>
        <taxon>Hexamita</taxon>
    </lineage>
</organism>
<keyword evidence="3" id="KW-1185">Reference proteome</keyword>
<evidence type="ECO:0000313" key="3">
    <source>
        <dbReference type="Proteomes" id="UP001642409"/>
    </source>
</evidence>
<dbReference type="EMBL" id="CATOUU010000495">
    <property type="protein sequence ID" value="CAI9931701.1"/>
    <property type="molecule type" value="Genomic_DNA"/>
</dbReference>
<evidence type="ECO:0000313" key="1">
    <source>
        <dbReference type="EMBL" id="CAI9931701.1"/>
    </source>
</evidence>
<dbReference type="AlphaFoldDB" id="A0AA86P6M9"/>
<dbReference type="EMBL" id="CAXDID020000142">
    <property type="protein sequence ID" value="CAL6039511.1"/>
    <property type="molecule type" value="Genomic_DNA"/>
</dbReference>
<sequence length="202" mass="24011">MKILGMFTSKYKYISSPYYAKGSKTLDKRRTIDILQVHESVWKRFLFLYISLEQDALSNQVSLSQLVKIALKLNQYCISQTISWRKSCQIQKLQIVQIINFVTFLHSNRVWTEISWWVVINQMYLFYHDHEYFSKILFKLCLTLQNLHFKYAFKYLLQLRNQNLAGLTNMGIVVKQCGSTLDKIVLMKKQNINRPLLFSSFN</sequence>
<name>A0AA86P6M9_9EUKA</name>
<proteinExistence type="predicted"/>
<reference evidence="1" key="1">
    <citation type="submission" date="2023-06" db="EMBL/GenBank/DDBJ databases">
        <authorList>
            <person name="Kurt Z."/>
        </authorList>
    </citation>
    <scope>NUCLEOTIDE SEQUENCE</scope>
</reference>
<dbReference type="Proteomes" id="UP001642409">
    <property type="component" value="Unassembled WGS sequence"/>
</dbReference>
<gene>
    <name evidence="1" type="ORF">HINF_LOCUS19346</name>
    <name evidence="2" type="ORF">HINF_LOCUS37893</name>
</gene>
<accession>A0AA86P6M9</accession>
<comment type="caution">
    <text evidence="1">The sequence shown here is derived from an EMBL/GenBank/DDBJ whole genome shotgun (WGS) entry which is preliminary data.</text>
</comment>
<reference evidence="2 3" key="2">
    <citation type="submission" date="2024-07" db="EMBL/GenBank/DDBJ databases">
        <authorList>
            <person name="Akdeniz Z."/>
        </authorList>
    </citation>
    <scope>NUCLEOTIDE SEQUENCE [LARGE SCALE GENOMIC DNA]</scope>
</reference>
<protein>
    <submittedName>
        <fullName evidence="2">Hypothetical_protein</fullName>
    </submittedName>
</protein>